<evidence type="ECO:0000313" key="2">
    <source>
        <dbReference type="EMBL" id="CAE8593942.1"/>
    </source>
</evidence>
<evidence type="ECO:0000313" key="3">
    <source>
        <dbReference type="Proteomes" id="UP000654075"/>
    </source>
</evidence>
<dbReference type="OrthoDB" id="416288at2759"/>
<reference evidence="2" key="1">
    <citation type="submission" date="2021-02" db="EMBL/GenBank/DDBJ databases">
        <authorList>
            <person name="Dougan E. K."/>
            <person name="Rhodes N."/>
            <person name="Thang M."/>
            <person name="Chan C."/>
        </authorList>
    </citation>
    <scope>NUCLEOTIDE SEQUENCE</scope>
</reference>
<accession>A0A813E0Q1</accession>
<organism evidence="2 3">
    <name type="scientific">Polarella glacialis</name>
    <name type="common">Dinoflagellate</name>
    <dbReference type="NCBI Taxonomy" id="89957"/>
    <lineage>
        <taxon>Eukaryota</taxon>
        <taxon>Sar</taxon>
        <taxon>Alveolata</taxon>
        <taxon>Dinophyceae</taxon>
        <taxon>Suessiales</taxon>
        <taxon>Suessiaceae</taxon>
        <taxon>Polarella</taxon>
    </lineage>
</organism>
<name>A0A813E0Q1_POLGL</name>
<feature type="compositionally biased region" description="Low complexity" evidence="1">
    <location>
        <begin position="108"/>
        <end position="136"/>
    </location>
</feature>
<sequence>VYLTSPTPVARHAGGFVSHHDCRPADHPDRPICPQQAQVFHSYGAWFQAHQPTTARPTEMVAASKSGTYWPYGVGVTCLTGTESTKDVVQIDDHRVTNCVAYRAPLRPAAPPSLQSQSQSQSIGSPSSGRGTPSSPTLRMAGAVLQSSTLLLGGNSESLLRLASDRTRRA</sequence>
<feature type="region of interest" description="Disordered" evidence="1">
    <location>
        <begin position="108"/>
        <end position="140"/>
    </location>
</feature>
<protein>
    <submittedName>
        <fullName evidence="2">Uncharacterized protein</fullName>
    </submittedName>
</protein>
<proteinExistence type="predicted"/>
<dbReference type="AlphaFoldDB" id="A0A813E0Q1"/>
<dbReference type="EMBL" id="CAJNNV010006688">
    <property type="protein sequence ID" value="CAE8593942.1"/>
    <property type="molecule type" value="Genomic_DNA"/>
</dbReference>
<comment type="caution">
    <text evidence="2">The sequence shown here is derived from an EMBL/GenBank/DDBJ whole genome shotgun (WGS) entry which is preliminary data.</text>
</comment>
<dbReference type="Proteomes" id="UP000654075">
    <property type="component" value="Unassembled WGS sequence"/>
</dbReference>
<keyword evidence="3" id="KW-1185">Reference proteome</keyword>
<gene>
    <name evidence="2" type="ORF">PGLA1383_LOCUS12519</name>
</gene>
<feature type="non-terminal residue" evidence="2">
    <location>
        <position position="1"/>
    </location>
</feature>
<evidence type="ECO:0000256" key="1">
    <source>
        <dbReference type="SAM" id="MobiDB-lite"/>
    </source>
</evidence>